<gene>
    <name evidence="5" type="ORF">LCGC14_0204190</name>
</gene>
<evidence type="ECO:0000256" key="1">
    <source>
        <dbReference type="ARBA" id="ARBA00006739"/>
    </source>
</evidence>
<dbReference type="Gene3D" id="3.90.550.10">
    <property type="entry name" value="Spore Coat Polysaccharide Biosynthesis Protein SpsA, Chain A"/>
    <property type="match status" value="1"/>
</dbReference>
<evidence type="ECO:0000313" key="5">
    <source>
        <dbReference type="EMBL" id="KKN92890.1"/>
    </source>
</evidence>
<evidence type="ECO:0000256" key="2">
    <source>
        <dbReference type="ARBA" id="ARBA00022676"/>
    </source>
</evidence>
<dbReference type="GO" id="GO:0016757">
    <property type="term" value="F:glycosyltransferase activity"/>
    <property type="evidence" value="ECO:0007669"/>
    <property type="project" value="UniProtKB-KW"/>
</dbReference>
<dbReference type="EMBL" id="LAZR01000091">
    <property type="protein sequence ID" value="KKN92890.1"/>
    <property type="molecule type" value="Genomic_DNA"/>
</dbReference>
<feature type="domain" description="Glycosyltransferase 2-like" evidence="4">
    <location>
        <begin position="5"/>
        <end position="132"/>
    </location>
</feature>
<comment type="similarity">
    <text evidence="1">Belongs to the glycosyltransferase 2 family.</text>
</comment>
<evidence type="ECO:0000256" key="3">
    <source>
        <dbReference type="ARBA" id="ARBA00022679"/>
    </source>
</evidence>
<protein>
    <recommendedName>
        <fullName evidence="4">Glycosyltransferase 2-like domain-containing protein</fullName>
    </recommendedName>
</protein>
<dbReference type="InterPro" id="IPR001173">
    <property type="entry name" value="Glyco_trans_2-like"/>
</dbReference>
<evidence type="ECO:0000259" key="4">
    <source>
        <dbReference type="Pfam" id="PF00535"/>
    </source>
</evidence>
<organism evidence="5">
    <name type="scientific">marine sediment metagenome</name>
    <dbReference type="NCBI Taxonomy" id="412755"/>
    <lineage>
        <taxon>unclassified sequences</taxon>
        <taxon>metagenomes</taxon>
        <taxon>ecological metagenomes</taxon>
    </lineage>
</organism>
<dbReference type="SUPFAM" id="SSF53448">
    <property type="entry name" value="Nucleotide-diphospho-sugar transferases"/>
    <property type="match status" value="1"/>
</dbReference>
<dbReference type="AlphaFoldDB" id="A0A0F9UI35"/>
<dbReference type="Pfam" id="PF00535">
    <property type="entry name" value="Glycos_transf_2"/>
    <property type="match status" value="1"/>
</dbReference>
<name>A0A0F9UI35_9ZZZZ</name>
<dbReference type="PANTHER" id="PTHR43179">
    <property type="entry name" value="RHAMNOSYLTRANSFERASE WBBL"/>
    <property type="match status" value="1"/>
</dbReference>
<comment type="caution">
    <text evidence="5">The sequence shown here is derived from an EMBL/GenBank/DDBJ whole genome shotgun (WGS) entry which is preliminary data.</text>
</comment>
<reference evidence="5" key="1">
    <citation type="journal article" date="2015" name="Nature">
        <title>Complex archaea that bridge the gap between prokaryotes and eukaryotes.</title>
        <authorList>
            <person name="Spang A."/>
            <person name="Saw J.H."/>
            <person name="Jorgensen S.L."/>
            <person name="Zaremba-Niedzwiedzka K."/>
            <person name="Martijn J."/>
            <person name="Lind A.E."/>
            <person name="van Eijk R."/>
            <person name="Schleper C."/>
            <person name="Guy L."/>
            <person name="Ettema T.J."/>
        </authorList>
    </citation>
    <scope>NUCLEOTIDE SEQUENCE</scope>
</reference>
<keyword evidence="3" id="KW-0808">Transferase</keyword>
<sequence>MTVHILIPVHNQADLTLTCLRAVGRQSYRDVRTVVIDDGSTDGTGERIRREFPDVTVLAGDGNLWWTGAMAMGARHVLWQGGCDDFILSVNHDIAFGDDYVATLVQTSVDNGRAIVGSFCRKHGDRRVIIDQGCRMVWKTARRTTSIELLGDQLRQHGLPADRLDEVSDDDLDTVGVLRGLDWLYGRGTLIPVEVLERVGNFDVERFPHYGGDTEFFYRAGRAGFELMVSLRARITNVESEETTGVHHREAATLSPGQAWRVLVSRRSSYQLAMGLRFVDVCCPRPYRWRNKLVFIRTALALSVGRTRIGRLIGWPIRMVLRAARKVGCRQT</sequence>
<accession>A0A0F9UI35</accession>
<keyword evidence="2" id="KW-0328">Glycosyltransferase</keyword>
<proteinExistence type="inferred from homology"/>
<dbReference type="InterPro" id="IPR029044">
    <property type="entry name" value="Nucleotide-diphossugar_trans"/>
</dbReference>
<dbReference type="PANTHER" id="PTHR43179:SF12">
    <property type="entry name" value="GALACTOFURANOSYLTRANSFERASE GLFT2"/>
    <property type="match status" value="1"/>
</dbReference>